<dbReference type="KEGG" id="whr:OG579_15600"/>
<keyword evidence="3" id="KW-0328">Glycosyltransferase</keyword>
<evidence type="ECO:0000256" key="4">
    <source>
        <dbReference type="ARBA" id="ARBA00022679"/>
    </source>
</evidence>
<evidence type="ECO:0000256" key="6">
    <source>
        <dbReference type="ARBA" id="ARBA00037281"/>
    </source>
</evidence>
<keyword evidence="12" id="KW-1185">Reference proteome</keyword>
<accession>A0AAU4JZ90</accession>
<keyword evidence="2" id="KW-1003">Cell membrane</keyword>
<dbReference type="EMBL" id="CP108021">
    <property type="protein sequence ID" value="WUM19133.1"/>
    <property type="molecule type" value="Genomic_DNA"/>
</dbReference>
<evidence type="ECO:0000256" key="5">
    <source>
        <dbReference type="ARBA" id="ARBA00023136"/>
    </source>
</evidence>
<gene>
    <name evidence="11" type="ORF">OG579_15600</name>
</gene>
<dbReference type="AlphaFoldDB" id="A0AAU4JZ90"/>
<comment type="function">
    <text evidence="6">Catalyzes the glycosylation of 4,4'-diaponeurosporenoate, i.e. the esterification of glucose at the C1'' position with the carboxyl group of 4,4'-diaponeurosporenic acid, to form glycosyl-4,4'-diaponeurosporenoate. This is a step in the biosynthesis of staphyloxanthin, an orange pigment present in most staphylococci strains.</text>
</comment>
<feature type="domain" description="Glycosyltransferase 2-like" evidence="10">
    <location>
        <begin position="11"/>
        <end position="148"/>
    </location>
</feature>
<dbReference type="PANTHER" id="PTHR43646">
    <property type="entry name" value="GLYCOSYLTRANSFERASE"/>
    <property type="match status" value="1"/>
</dbReference>
<dbReference type="PANTHER" id="PTHR43646:SF2">
    <property type="entry name" value="GLYCOSYLTRANSFERASE 2-LIKE DOMAIN-CONTAINING PROTEIN"/>
    <property type="match status" value="1"/>
</dbReference>
<comment type="subcellular location">
    <subcellularLocation>
        <location evidence="1">Cell membrane</location>
    </subcellularLocation>
</comment>
<evidence type="ECO:0000313" key="11">
    <source>
        <dbReference type="EMBL" id="WUM19133.1"/>
    </source>
</evidence>
<sequence>MTGEQKSVVAVIVPAHNEEKYIAHTLRALDRQEFRVVGDGRVLDTFRVIVVDNASTDGTRDVVAAHIASNPRVPVELITELEKGTGCAVDTAARHAIATGAHYVARTDADCLPRTDWLSRVIAPLVGGKRLVAGRLRARTDEGSTGYVFNAVGTFWRLGHLLQWWATRHEADANRRSFAVCGGNMAFDADIYLTSGGFPRVRIDEANEDDMLQRRVRAITGVRGLALAPKAVVYISLRRLKAVGVKEFAAWYGTEERDSTGKQVDIR</sequence>
<organism evidence="11 12">
    <name type="scientific">Williamsia herbipolensis</name>
    <dbReference type="NCBI Taxonomy" id="1603258"/>
    <lineage>
        <taxon>Bacteria</taxon>
        <taxon>Bacillati</taxon>
        <taxon>Actinomycetota</taxon>
        <taxon>Actinomycetes</taxon>
        <taxon>Mycobacteriales</taxon>
        <taxon>Nocardiaceae</taxon>
        <taxon>Williamsia</taxon>
    </lineage>
</organism>
<evidence type="ECO:0000259" key="10">
    <source>
        <dbReference type="Pfam" id="PF00535"/>
    </source>
</evidence>
<dbReference type="Pfam" id="PF00535">
    <property type="entry name" value="Glycos_transf_2"/>
    <property type="match status" value="1"/>
</dbReference>
<evidence type="ECO:0000256" key="3">
    <source>
        <dbReference type="ARBA" id="ARBA00022676"/>
    </source>
</evidence>
<dbReference type="GO" id="GO:0005886">
    <property type="term" value="C:plasma membrane"/>
    <property type="evidence" value="ECO:0007669"/>
    <property type="project" value="UniProtKB-SubCell"/>
</dbReference>
<dbReference type="CDD" id="cd00761">
    <property type="entry name" value="Glyco_tranf_GTA_type"/>
    <property type="match status" value="1"/>
</dbReference>
<proteinExistence type="inferred from homology"/>
<reference evidence="11 12" key="1">
    <citation type="submission" date="2022-10" db="EMBL/GenBank/DDBJ databases">
        <title>The complete genomes of actinobacterial strains from the NBC collection.</title>
        <authorList>
            <person name="Joergensen T.S."/>
            <person name="Alvarez Arevalo M."/>
            <person name="Sterndorff E.B."/>
            <person name="Faurdal D."/>
            <person name="Vuksanovic O."/>
            <person name="Mourched A.-S."/>
            <person name="Charusanti P."/>
            <person name="Shaw S."/>
            <person name="Blin K."/>
            <person name="Weber T."/>
        </authorList>
    </citation>
    <scope>NUCLEOTIDE SEQUENCE [LARGE SCALE GENOMIC DNA]</scope>
    <source>
        <strain evidence="11 12">NBC_00319</strain>
    </source>
</reference>
<dbReference type="Gene3D" id="3.90.550.10">
    <property type="entry name" value="Spore Coat Polysaccharide Biosynthesis Protein SpsA, Chain A"/>
    <property type="match status" value="1"/>
</dbReference>
<name>A0AAU4JZ90_9NOCA</name>
<protein>
    <recommendedName>
        <fullName evidence="9">4,4'-diaponeurosporenoate glycosyltransferase</fullName>
    </recommendedName>
</protein>
<evidence type="ECO:0000256" key="7">
    <source>
        <dbReference type="ARBA" id="ARBA00037904"/>
    </source>
</evidence>
<evidence type="ECO:0000256" key="8">
    <source>
        <dbReference type="ARBA" id="ARBA00038120"/>
    </source>
</evidence>
<evidence type="ECO:0000313" key="12">
    <source>
        <dbReference type="Proteomes" id="UP001432128"/>
    </source>
</evidence>
<comment type="pathway">
    <text evidence="7">Carotenoid biosynthesis; staphyloxanthin biosynthesis; staphyloxanthin from farnesyl diphosphate: step 4/5.</text>
</comment>
<dbReference type="GO" id="GO:0016757">
    <property type="term" value="F:glycosyltransferase activity"/>
    <property type="evidence" value="ECO:0007669"/>
    <property type="project" value="UniProtKB-KW"/>
</dbReference>
<evidence type="ECO:0000256" key="2">
    <source>
        <dbReference type="ARBA" id="ARBA00022475"/>
    </source>
</evidence>
<keyword evidence="5" id="KW-0472">Membrane</keyword>
<keyword evidence="4" id="KW-0808">Transferase</keyword>
<dbReference type="RefSeq" id="WP_328856689.1">
    <property type="nucleotide sequence ID" value="NZ_CP108021.1"/>
</dbReference>
<evidence type="ECO:0000256" key="9">
    <source>
        <dbReference type="ARBA" id="ARBA00040345"/>
    </source>
</evidence>
<dbReference type="Proteomes" id="UP001432128">
    <property type="component" value="Chromosome"/>
</dbReference>
<dbReference type="InterPro" id="IPR029044">
    <property type="entry name" value="Nucleotide-diphossugar_trans"/>
</dbReference>
<dbReference type="InterPro" id="IPR001173">
    <property type="entry name" value="Glyco_trans_2-like"/>
</dbReference>
<comment type="similarity">
    <text evidence="8">Belongs to the glycosyltransferase 2 family. CrtQ subfamily.</text>
</comment>
<dbReference type="SUPFAM" id="SSF53448">
    <property type="entry name" value="Nucleotide-diphospho-sugar transferases"/>
    <property type="match status" value="1"/>
</dbReference>
<evidence type="ECO:0000256" key="1">
    <source>
        <dbReference type="ARBA" id="ARBA00004236"/>
    </source>
</evidence>